<protein>
    <submittedName>
        <fullName evidence="9">E3 ubiquitin/ISG15 ligase TRIM25-like</fullName>
    </submittedName>
</protein>
<organism evidence="9 10">
    <name type="scientific">Cyprinodon variegatus</name>
    <name type="common">Sheepshead minnow</name>
    <dbReference type="NCBI Taxonomy" id="28743"/>
    <lineage>
        <taxon>Eukaryota</taxon>
        <taxon>Metazoa</taxon>
        <taxon>Chordata</taxon>
        <taxon>Craniata</taxon>
        <taxon>Vertebrata</taxon>
        <taxon>Euteleostomi</taxon>
        <taxon>Actinopterygii</taxon>
        <taxon>Neopterygii</taxon>
        <taxon>Teleostei</taxon>
        <taxon>Neoteleostei</taxon>
        <taxon>Acanthomorphata</taxon>
        <taxon>Ovalentaria</taxon>
        <taxon>Atherinomorphae</taxon>
        <taxon>Cyprinodontiformes</taxon>
        <taxon>Cyprinodontidae</taxon>
        <taxon>Cyprinodon</taxon>
    </lineage>
</organism>
<dbReference type="PROSITE" id="PS50119">
    <property type="entry name" value="ZF_BBOX"/>
    <property type="match status" value="1"/>
</dbReference>
<keyword evidence="6" id="KW-0812">Transmembrane</keyword>
<dbReference type="OMA" id="KEMHGFE"/>
<proteinExistence type="predicted"/>
<evidence type="ECO:0000256" key="6">
    <source>
        <dbReference type="SAM" id="Phobius"/>
    </source>
</evidence>
<feature type="compositionally biased region" description="Basic residues" evidence="5">
    <location>
        <begin position="203"/>
        <end position="218"/>
    </location>
</feature>
<dbReference type="PANTHER" id="PTHR25465:SF32">
    <property type="entry name" value="BLOODTHIRSTY-RELATED GENE FAMILY, MEMBER 16 ISOFORM X1-RELATED"/>
    <property type="match status" value="1"/>
</dbReference>
<dbReference type="InterPro" id="IPR001841">
    <property type="entry name" value="Znf_RING"/>
</dbReference>
<feature type="transmembrane region" description="Helical" evidence="6">
    <location>
        <begin position="375"/>
        <end position="398"/>
    </location>
</feature>
<evidence type="ECO:0000259" key="8">
    <source>
        <dbReference type="PROSITE" id="PS50119"/>
    </source>
</evidence>
<reference evidence="9" key="2">
    <citation type="submission" date="2025-09" db="UniProtKB">
        <authorList>
            <consortium name="Ensembl"/>
        </authorList>
    </citation>
    <scope>IDENTIFICATION</scope>
</reference>
<keyword evidence="1" id="KW-0479">Metal-binding</keyword>
<feature type="region of interest" description="Disordered" evidence="5">
    <location>
        <begin position="197"/>
        <end position="236"/>
    </location>
</feature>
<dbReference type="RefSeq" id="XP_015229691.1">
    <property type="nucleotide sequence ID" value="XM_015374205.1"/>
</dbReference>
<dbReference type="InterPro" id="IPR017907">
    <property type="entry name" value="Znf_RING_CS"/>
</dbReference>
<dbReference type="KEGG" id="cvg:107084392"/>
<dbReference type="SUPFAM" id="SSF57845">
    <property type="entry name" value="B-box zinc-binding domain"/>
    <property type="match status" value="1"/>
</dbReference>
<keyword evidence="6" id="KW-1133">Transmembrane helix</keyword>
<evidence type="ECO:0000256" key="1">
    <source>
        <dbReference type="ARBA" id="ARBA00022723"/>
    </source>
</evidence>
<dbReference type="Gene3D" id="3.30.160.60">
    <property type="entry name" value="Classic Zinc Finger"/>
    <property type="match status" value="1"/>
</dbReference>
<dbReference type="GeneTree" id="ENSGT01040000240385"/>
<dbReference type="PROSITE" id="PS50089">
    <property type="entry name" value="ZF_RING_2"/>
    <property type="match status" value="1"/>
</dbReference>
<keyword evidence="2 4" id="KW-0863">Zinc-finger</keyword>
<dbReference type="GO" id="GO:0008270">
    <property type="term" value="F:zinc ion binding"/>
    <property type="evidence" value="ECO:0007669"/>
    <property type="project" value="UniProtKB-KW"/>
</dbReference>
<dbReference type="Proteomes" id="UP000265020">
    <property type="component" value="Unassembled WGS sequence"/>
</dbReference>
<keyword evidence="6" id="KW-0472">Membrane</keyword>
<keyword evidence="10" id="KW-1185">Reference proteome</keyword>
<reference evidence="9" key="1">
    <citation type="submission" date="2025-08" db="UniProtKB">
        <authorList>
            <consortium name="Ensembl"/>
        </authorList>
    </citation>
    <scope>IDENTIFICATION</scope>
</reference>
<sequence>MATSSDFLSEDQFQCSICLDVFTEPVSTPCGHTFCKVCLTRHWTGKQEYQCPLCNSKFNKDLKLSVNTTFREVLEGFKKRVTADASSLVKPWEVSCDICSENKFRASKTCLVCLTSFCDKHLEPHLRVAALQRHKLSEPVPDLEEKICREHNQIFEFFCLNDHIHFCVLCTDHIDHDKVNINEAYVDQRSYIWRGKEKIQGSKNKKNGKVQNKKKAKSGRAQSMKPSQIIDPNGLPYDRKAPNHLDRCKSNCQNQNFSKVTEVHEFQVSGNVGLDLAVFRESDFRMLPFLQNWERYCILRFTFKRNTQRVLLLVNYGHGLVLIFDPDNEIILHQFTGSGINEQVFPLYIPSIRGFMKWRQSLRSQVKKMLSDLNVLYWFGCFFIITLLSIYILHYLLIGPD</sequence>
<dbReference type="Gene3D" id="3.30.40.10">
    <property type="entry name" value="Zinc/RING finger domain, C3HC4 (zinc finger)"/>
    <property type="match status" value="1"/>
</dbReference>
<dbReference type="InterPro" id="IPR000315">
    <property type="entry name" value="Znf_B-box"/>
</dbReference>
<keyword evidence="3" id="KW-0862">Zinc</keyword>
<feature type="domain" description="B box-type" evidence="8">
    <location>
        <begin position="143"/>
        <end position="188"/>
    </location>
</feature>
<feature type="domain" description="RING-type" evidence="7">
    <location>
        <begin position="15"/>
        <end position="55"/>
    </location>
</feature>
<dbReference type="AlphaFoldDB" id="A0A3Q2DW42"/>
<evidence type="ECO:0000256" key="3">
    <source>
        <dbReference type="ARBA" id="ARBA00022833"/>
    </source>
</evidence>
<dbReference type="OrthoDB" id="6105938at2759"/>
<accession>A0A3Q2DW42</accession>
<evidence type="ECO:0000256" key="5">
    <source>
        <dbReference type="SAM" id="MobiDB-lite"/>
    </source>
</evidence>
<dbReference type="GeneID" id="107084392"/>
<name>A0A3Q2DW42_CYPVA</name>
<evidence type="ECO:0000313" key="10">
    <source>
        <dbReference type="Proteomes" id="UP000265020"/>
    </source>
</evidence>
<dbReference type="Ensembl" id="ENSCVAT00000005099.1">
    <property type="protein sequence ID" value="ENSCVAP00000024083.1"/>
    <property type="gene ID" value="ENSCVAG00000007906.1"/>
</dbReference>
<dbReference type="RefSeq" id="XP_015229690.1">
    <property type="nucleotide sequence ID" value="XM_015374204.1"/>
</dbReference>
<dbReference type="InterPro" id="IPR027370">
    <property type="entry name" value="Znf-RING_euk"/>
</dbReference>
<dbReference type="InterPro" id="IPR051051">
    <property type="entry name" value="E3_ubiq-ligase_TRIM/RNF"/>
</dbReference>
<dbReference type="PANTHER" id="PTHR25465">
    <property type="entry name" value="B-BOX DOMAIN CONTAINING"/>
    <property type="match status" value="1"/>
</dbReference>
<dbReference type="SUPFAM" id="SSF57850">
    <property type="entry name" value="RING/U-box"/>
    <property type="match status" value="1"/>
</dbReference>
<dbReference type="Pfam" id="PF13445">
    <property type="entry name" value="zf-RING_UBOX"/>
    <property type="match status" value="1"/>
</dbReference>
<evidence type="ECO:0000313" key="9">
    <source>
        <dbReference type="Ensembl" id="ENSCVAP00000024083.1"/>
    </source>
</evidence>
<evidence type="ECO:0000256" key="4">
    <source>
        <dbReference type="PROSITE-ProRule" id="PRU00024"/>
    </source>
</evidence>
<dbReference type="InterPro" id="IPR013083">
    <property type="entry name" value="Znf_RING/FYVE/PHD"/>
</dbReference>
<evidence type="ECO:0000256" key="2">
    <source>
        <dbReference type="ARBA" id="ARBA00022771"/>
    </source>
</evidence>
<dbReference type="SMART" id="SM00184">
    <property type="entry name" value="RING"/>
    <property type="match status" value="1"/>
</dbReference>
<evidence type="ECO:0000259" key="7">
    <source>
        <dbReference type="PROSITE" id="PS50089"/>
    </source>
</evidence>
<dbReference type="PROSITE" id="PS00518">
    <property type="entry name" value="ZF_RING_1"/>
    <property type="match status" value="1"/>
</dbReference>